<keyword evidence="2" id="KW-0460">Magnesium</keyword>
<keyword evidence="1" id="KW-0560">Oxidoreductase</keyword>
<reference evidence="4 5" key="2">
    <citation type="journal article" date="2014" name="Genome Announc.">
        <title>Complete Genome Sequence of Methanoregula formicica SMSPT, a Mesophilic Hydrogenotrophic Methanogen Isolated from a Methanogenic Upflow Anaerobic Sludge Blanket Reactor.</title>
        <authorList>
            <person name="Yamamoto K."/>
            <person name="Tamaki H."/>
            <person name="Cadillo-Quiroz H."/>
            <person name="Imachi H."/>
            <person name="Kyrpides N."/>
            <person name="Woyke T."/>
            <person name="Goodwin L."/>
            <person name="Zinder S.H."/>
            <person name="Kamagata Y."/>
            <person name="Liu W.T."/>
        </authorList>
    </citation>
    <scope>NUCLEOTIDE SEQUENCE [LARGE SCALE GENOMIC DNA]</scope>
    <source>
        <strain evidence="5">DSM 22288 / NBRC 105244 / SMSP</strain>
    </source>
</reference>
<proteinExistence type="predicted"/>
<protein>
    <submittedName>
        <fullName evidence="4">Ni,Fe-hydrogenase III large subunit</fullName>
    </submittedName>
</protein>
<dbReference type="GO" id="GO:0016651">
    <property type="term" value="F:oxidoreductase activity, acting on NAD(P)H"/>
    <property type="evidence" value="ECO:0007669"/>
    <property type="project" value="InterPro"/>
</dbReference>
<dbReference type="STRING" id="593750.Metfor_0144"/>
<keyword evidence="5" id="KW-1185">Reference proteome</keyword>
<feature type="binding site" evidence="2">
    <location>
        <position position="45"/>
    </location>
    <ligand>
        <name>Mg(2+)</name>
        <dbReference type="ChEBI" id="CHEBI:18420"/>
    </ligand>
</feature>
<dbReference type="KEGG" id="mfo:Metfor_0144"/>
<organism evidence="4 5">
    <name type="scientific">Methanoregula formicica (strain DSM 22288 / NBRC 105244 / SMSP)</name>
    <dbReference type="NCBI Taxonomy" id="593750"/>
    <lineage>
        <taxon>Archaea</taxon>
        <taxon>Methanobacteriati</taxon>
        <taxon>Methanobacteriota</taxon>
        <taxon>Stenosarchaea group</taxon>
        <taxon>Methanomicrobia</taxon>
        <taxon>Methanomicrobiales</taxon>
        <taxon>Methanoregulaceae</taxon>
        <taxon>Methanoregula</taxon>
    </lineage>
</organism>
<name>L0HD45_METFS</name>
<dbReference type="InterPro" id="IPR001135">
    <property type="entry name" value="NADH_Q_OxRdtase_suD"/>
</dbReference>
<dbReference type="PANTHER" id="PTHR43485">
    <property type="entry name" value="HYDROGENASE-4 COMPONENT G"/>
    <property type="match status" value="1"/>
</dbReference>
<feature type="binding site" evidence="2">
    <location>
        <position position="358"/>
    </location>
    <ligand>
        <name>Fe cation</name>
        <dbReference type="ChEBI" id="CHEBI:24875"/>
    </ligand>
</feature>
<feature type="binding site" evidence="2">
    <location>
        <position position="64"/>
    </location>
    <ligand>
        <name>Ni(2+)</name>
        <dbReference type="ChEBI" id="CHEBI:49786"/>
    </ligand>
</feature>
<dbReference type="GO" id="GO:0016151">
    <property type="term" value="F:nickel cation binding"/>
    <property type="evidence" value="ECO:0007669"/>
    <property type="project" value="InterPro"/>
</dbReference>
<feature type="binding site" evidence="2">
    <location>
        <position position="322"/>
    </location>
    <ligand>
        <name>Mg(2+)</name>
        <dbReference type="ChEBI" id="CHEBI:18420"/>
    </ligand>
</feature>
<sequence length="394" mass="44311" precursor="true">MVEVMVPIGPQHPALKEPVNFRIYVEGEKIVRLDLDLSYNHRGIEKAAEERNFIRVLPLLERVCGICSHSHATVFAKGIEEIMGLEVPARAQYIRTIMAELERMHSHLLWLGVAAHEIGFNTLLMWTWRDREAVLDTLEEMSGNRVHYNMNEIGGVRLDLSEKQVAAAQQRLPLLEDRIAQYVDMVSHQETMLIRFRGVGKLSKEEILKYGTVGPTARASGVDYDVRRDDSYLVYDEVPWNVVTDSSGDVYGRTKVRIGELSESLKIVRHCIENLPEGPVRVASTPKMAPKGEILSRYEAPRGELAHFIRTNGTDKAERLDIRTPTLANWTSVAKALVNQNLADIPVIVAAIDPCLSCTSRMTVIDTGTQAQGSISWEELVRKCRARYGMGVQP</sequence>
<evidence type="ECO:0000313" key="4">
    <source>
        <dbReference type="EMBL" id="AGB01228.1"/>
    </source>
</evidence>
<feature type="domain" description="NADH-quinone oxidoreductase subunit D" evidence="3">
    <location>
        <begin position="118"/>
        <end position="285"/>
    </location>
</feature>
<gene>
    <name evidence="4" type="ordered locus">Metfor_0144</name>
</gene>
<dbReference type="Pfam" id="PF00374">
    <property type="entry name" value="NiFeSe_Hases"/>
    <property type="match status" value="1"/>
</dbReference>
<dbReference type="InterPro" id="IPR052197">
    <property type="entry name" value="ComplexI_49kDa-like"/>
</dbReference>
<feature type="binding site" evidence="2">
    <location>
        <position position="355"/>
    </location>
    <ligand>
        <name>Ni(2+)</name>
        <dbReference type="ChEBI" id="CHEBI:49786"/>
    </ligand>
</feature>
<keyword evidence="2" id="KW-0408">Iron</keyword>
<dbReference type="Proteomes" id="UP000010824">
    <property type="component" value="Chromosome"/>
</dbReference>
<dbReference type="PROSITE" id="PS00507">
    <property type="entry name" value="NI_HGENASE_L_1"/>
    <property type="match status" value="1"/>
</dbReference>
<dbReference type="HOGENOM" id="CLU_015134_1_2_2"/>
<feature type="domain" description="NADH-quinone oxidoreductase subunit D" evidence="3">
    <location>
        <begin position="289"/>
        <end position="361"/>
    </location>
</feature>
<feature type="binding site" evidence="2">
    <location>
        <position position="67"/>
    </location>
    <ligand>
        <name>Fe cation</name>
        <dbReference type="ChEBI" id="CHEBI:24875"/>
    </ligand>
</feature>
<dbReference type="InterPro" id="IPR018194">
    <property type="entry name" value="Ni-dep_hyd_lsu_Ni_BS"/>
</dbReference>
<dbReference type="AlphaFoldDB" id="L0HD45"/>
<dbReference type="Pfam" id="PF00346">
    <property type="entry name" value="Complex1_49kDa"/>
    <property type="match status" value="2"/>
</dbReference>
<accession>L0HD45</accession>
<evidence type="ECO:0000259" key="3">
    <source>
        <dbReference type="Pfam" id="PF00346"/>
    </source>
</evidence>
<reference evidence="5" key="1">
    <citation type="submission" date="2011-12" db="EMBL/GenBank/DDBJ databases">
        <title>Complete sequence of Methanoregula formicicum SMSP.</title>
        <authorList>
            <person name="Lucas S."/>
            <person name="Han J."/>
            <person name="Lapidus A."/>
            <person name="Cheng J.-F."/>
            <person name="Goodwin L."/>
            <person name="Pitluck S."/>
            <person name="Peters L."/>
            <person name="Ovchinnikova G."/>
            <person name="Teshima H."/>
            <person name="Detter J.C."/>
            <person name="Han C."/>
            <person name="Tapia R."/>
            <person name="Land M."/>
            <person name="Hauser L."/>
            <person name="Kyrpides N."/>
            <person name="Ivanova N."/>
            <person name="Pagani I."/>
            <person name="Imachi H."/>
            <person name="Tamaki H."/>
            <person name="Sekiguchi Y."/>
            <person name="Kamagata Y."/>
            <person name="Cadillo-Quiroz H."/>
            <person name="Zinder S."/>
            <person name="Liu W.-T."/>
            <person name="Woyke T."/>
        </authorList>
    </citation>
    <scope>NUCLEOTIDE SEQUENCE [LARGE SCALE GENOMIC DNA]</scope>
    <source>
        <strain evidence="5">DSM 22288 / NBRC 105244 / SMSP</strain>
    </source>
</reference>
<dbReference type="GO" id="GO:0008901">
    <property type="term" value="F:ferredoxin hydrogenase activity"/>
    <property type="evidence" value="ECO:0007669"/>
    <property type="project" value="InterPro"/>
</dbReference>
<evidence type="ECO:0000313" key="5">
    <source>
        <dbReference type="Proteomes" id="UP000010824"/>
    </source>
</evidence>
<dbReference type="EMBL" id="CP003167">
    <property type="protein sequence ID" value="AGB01228.1"/>
    <property type="molecule type" value="Genomic_DNA"/>
</dbReference>
<evidence type="ECO:0000256" key="2">
    <source>
        <dbReference type="PIRSR" id="PIRSR601501-1"/>
    </source>
</evidence>
<dbReference type="GO" id="GO:0051287">
    <property type="term" value="F:NAD binding"/>
    <property type="evidence" value="ECO:0007669"/>
    <property type="project" value="InterPro"/>
</dbReference>
<dbReference type="SUPFAM" id="SSF56762">
    <property type="entry name" value="HydB/Nqo4-like"/>
    <property type="match status" value="1"/>
</dbReference>
<comment type="cofactor">
    <cofactor evidence="2">
        <name>Ni(2+)</name>
        <dbReference type="ChEBI" id="CHEBI:49786"/>
    </cofactor>
</comment>
<dbReference type="Gene3D" id="1.10.645.10">
    <property type="entry name" value="Cytochrome-c3 Hydrogenase, chain B"/>
    <property type="match status" value="1"/>
</dbReference>
<dbReference type="InParanoid" id="L0HD45"/>
<dbReference type="InterPro" id="IPR029014">
    <property type="entry name" value="NiFe-Hase_large"/>
</dbReference>
<feature type="binding site" evidence="2">
    <location>
        <position position="67"/>
    </location>
    <ligand>
        <name>Ni(2+)</name>
        <dbReference type="ChEBI" id="CHEBI:49786"/>
    </ligand>
</feature>
<keyword evidence="2" id="KW-0479">Metal-binding</keyword>
<evidence type="ECO:0000256" key="1">
    <source>
        <dbReference type="ARBA" id="ARBA00023002"/>
    </source>
</evidence>
<dbReference type="eggNOG" id="arCOG01547">
    <property type="taxonomic scope" value="Archaea"/>
</dbReference>
<comment type="cofactor">
    <cofactor evidence="2">
        <name>Fe cation</name>
        <dbReference type="ChEBI" id="CHEBI:24875"/>
    </cofactor>
</comment>
<dbReference type="InterPro" id="IPR001501">
    <property type="entry name" value="Ni-dep_hyd_lsu"/>
</dbReference>
<dbReference type="FunCoup" id="L0HD45">
    <property type="interactions" value="43"/>
</dbReference>
<keyword evidence="2" id="KW-0533">Nickel</keyword>
<dbReference type="PANTHER" id="PTHR43485:SF1">
    <property type="entry name" value="FORMATE HYDROGENLYASE SUBUNIT 5-RELATED"/>
    <property type="match status" value="1"/>
</dbReference>
<dbReference type="GO" id="GO:0048038">
    <property type="term" value="F:quinone binding"/>
    <property type="evidence" value="ECO:0007669"/>
    <property type="project" value="InterPro"/>
</dbReference>